<evidence type="ECO:0000256" key="1">
    <source>
        <dbReference type="SAM" id="Phobius"/>
    </source>
</evidence>
<keyword evidence="1" id="KW-1133">Transmembrane helix</keyword>
<dbReference type="OrthoDB" id="137261at2157"/>
<reference evidence="2 3" key="1">
    <citation type="submission" date="2014-07" db="EMBL/GenBank/DDBJ databases">
        <title>Methanogenic archaea and the global carbon cycle.</title>
        <authorList>
            <person name="Henriksen J.R."/>
            <person name="Luke J."/>
            <person name="Reinhart S."/>
            <person name="Benedict M.N."/>
            <person name="Youngblut N.D."/>
            <person name="Metcalf M.E."/>
            <person name="Whitaker R.J."/>
            <person name="Metcalf W.W."/>
        </authorList>
    </citation>
    <scope>NUCLEOTIDE SEQUENCE [LARGE SCALE GENOMIC DNA]</scope>
    <source>
        <strain evidence="3">ATCC 43570 / DSM 1825 / OCM 12 / VKM B-1830 / TM-1</strain>
    </source>
</reference>
<feature type="transmembrane region" description="Helical" evidence="1">
    <location>
        <begin position="142"/>
        <end position="159"/>
    </location>
</feature>
<dbReference type="KEGG" id="mthr:MSTHT_0573"/>
<keyword evidence="1" id="KW-0472">Membrane</keyword>
<proteinExistence type="predicted"/>
<dbReference type="HOGENOM" id="CLU_086559_0_0_2"/>
<evidence type="ECO:0008006" key="4">
    <source>
        <dbReference type="Google" id="ProtNLM"/>
    </source>
</evidence>
<organism evidence="2 3">
    <name type="scientific">Methanosarcina thermophila (strain ATCC 43570 / DSM 1825 / OCM 12 / VKM B-1830 / TM-1)</name>
    <dbReference type="NCBI Taxonomy" id="523844"/>
    <lineage>
        <taxon>Archaea</taxon>
        <taxon>Methanobacteriati</taxon>
        <taxon>Methanobacteriota</taxon>
        <taxon>Stenosarchaea group</taxon>
        <taxon>Methanomicrobia</taxon>
        <taxon>Methanosarcinales</taxon>
        <taxon>Methanosarcinaceae</taxon>
        <taxon>Methanosarcina</taxon>
    </lineage>
</organism>
<protein>
    <recommendedName>
        <fullName evidence="4">Carotenoid biosynthesis protein</fullName>
    </recommendedName>
</protein>
<dbReference type="RefSeq" id="WP_082086739.1">
    <property type="nucleotide sequence ID" value="NZ_CP009501.1"/>
</dbReference>
<dbReference type="STRING" id="523844.MSTHT_0573"/>
<gene>
    <name evidence="2" type="ORF">MSTHT_0573</name>
</gene>
<feature type="transmembrane region" description="Helical" evidence="1">
    <location>
        <begin position="254"/>
        <end position="271"/>
    </location>
</feature>
<dbReference type="Pfam" id="PF04240">
    <property type="entry name" value="Caroten_synth"/>
    <property type="match status" value="1"/>
</dbReference>
<feature type="transmembrane region" description="Helical" evidence="1">
    <location>
        <begin position="166"/>
        <end position="185"/>
    </location>
</feature>
<name>A0A0E3KP05_METTT</name>
<dbReference type="InterPro" id="IPR007354">
    <property type="entry name" value="CruF-like"/>
</dbReference>
<feature type="transmembrane region" description="Helical" evidence="1">
    <location>
        <begin position="229"/>
        <end position="248"/>
    </location>
</feature>
<accession>A0A0E3KP05</accession>
<feature type="transmembrane region" description="Helical" evidence="1">
    <location>
        <begin position="197"/>
        <end position="217"/>
    </location>
</feature>
<feature type="transmembrane region" description="Helical" evidence="1">
    <location>
        <begin position="6"/>
        <end position="23"/>
    </location>
</feature>
<sequence>MPLINLYFLTFEALILVLFLVCLHNACQRGFWVVWQLLAGVFFGLLLEWATIQQLNAYEYGNFLAMLGPVPAVIGVAWGTIIYSVRSFSDKTNLPEWARPVLDGLMALNIDLSVDAVAIRLGMWDWGKGLDYQYFGVPYNNFWAWFWVVFSFSASLRLLSKLPGLWGRWFSPAGAILCGTAGVLITNELITSIPNELIHYATIIAVLGSALILVLVLRPEVSTQPHDAFVFLVPLGFHAYFLIAGLVSNAILDPPFLLVVSMAMCIIALWLHRNALNNWYRSNAVAPEDTGSSRKEYNTFKKT</sequence>
<dbReference type="PATRIC" id="fig|523844.20.peg.737"/>
<feature type="transmembrane region" description="Helical" evidence="1">
    <location>
        <begin position="104"/>
        <end position="122"/>
    </location>
</feature>
<dbReference type="AlphaFoldDB" id="A0A0E3KP05"/>
<dbReference type="Proteomes" id="UP000066529">
    <property type="component" value="Chromosome"/>
</dbReference>
<dbReference type="GeneID" id="24847479"/>
<keyword evidence="1" id="KW-0812">Transmembrane</keyword>
<evidence type="ECO:0000313" key="3">
    <source>
        <dbReference type="Proteomes" id="UP000066529"/>
    </source>
</evidence>
<evidence type="ECO:0000313" key="2">
    <source>
        <dbReference type="EMBL" id="AKB12331.1"/>
    </source>
</evidence>
<feature type="transmembrane region" description="Helical" evidence="1">
    <location>
        <begin position="63"/>
        <end position="83"/>
    </location>
</feature>
<feature type="transmembrane region" description="Helical" evidence="1">
    <location>
        <begin position="30"/>
        <end position="51"/>
    </location>
</feature>
<dbReference type="EMBL" id="CP009501">
    <property type="protein sequence ID" value="AKB12331.1"/>
    <property type="molecule type" value="Genomic_DNA"/>
</dbReference>